<dbReference type="AlphaFoldDB" id="A0ABD0U647"/>
<reference evidence="1 2" key="1">
    <citation type="journal article" date="2024" name="Plant Biotechnol. J.">
        <title>Dendrobium thyrsiflorum genome and its molecular insights into genes involved in important horticultural traits.</title>
        <authorList>
            <person name="Chen B."/>
            <person name="Wang J.Y."/>
            <person name="Zheng P.J."/>
            <person name="Li K.L."/>
            <person name="Liang Y.M."/>
            <person name="Chen X.F."/>
            <person name="Zhang C."/>
            <person name="Zhao X."/>
            <person name="He X."/>
            <person name="Zhang G.Q."/>
            <person name="Liu Z.J."/>
            <person name="Xu Q."/>
        </authorList>
    </citation>
    <scope>NUCLEOTIDE SEQUENCE [LARGE SCALE GENOMIC DNA]</scope>
    <source>
        <strain evidence="1">GZMU011</strain>
    </source>
</reference>
<keyword evidence="2" id="KW-1185">Reference proteome</keyword>
<dbReference type="Proteomes" id="UP001552299">
    <property type="component" value="Unassembled WGS sequence"/>
</dbReference>
<accession>A0ABD0U647</accession>
<sequence length="194" mass="21947">MDIYAIVGWAIKRIFGDLDFWVLWENPAFLLMPYASKSAATALDQTIVTLKVDQTIRAGYTGCASAWDDWNSRSFGGYLSRAIMGLLRIYDKKLIRGDFQVEFMIRSPAVLFKFKSFSFSDKISAASRRLPRLGENYGKLGLPTMLIKMCMVGVRGHRGRGLHFHHVNKNVYGVFEGTCLKKQSAFPPLEGTYN</sequence>
<organism evidence="1 2">
    <name type="scientific">Dendrobium thyrsiflorum</name>
    <name type="common">Pinecone-like raceme dendrobium</name>
    <name type="synonym">Orchid</name>
    <dbReference type="NCBI Taxonomy" id="117978"/>
    <lineage>
        <taxon>Eukaryota</taxon>
        <taxon>Viridiplantae</taxon>
        <taxon>Streptophyta</taxon>
        <taxon>Embryophyta</taxon>
        <taxon>Tracheophyta</taxon>
        <taxon>Spermatophyta</taxon>
        <taxon>Magnoliopsida</taxon>
        <taxon>Liliopsida</taxon>
        <taxon>Asparagales</taxon>
        <taxon>Orchidaceae</taxon>
        <taxon>Epidendroideae</taxon>
        <taxon>Malaxideae</taxon>
        <taxon>Dendrobiinae</taxon>
        <taxon>Dendrobium</taxon>
    </lineage>
</organism>
<protein>
    <submittedName>
        <fullName evidence="1">Uncharacterized protein</fullName>
    </submittedName>
</protein>
<evidence type="ECO:0000313" key="2">
    <source>
        <dbReference type="Proteomes" id="UP001552299"/>
    </source>
</evidence>
<gene>
    <name evidence="1" type="ORF">M5K25_022335</name>
</gene>
<evidence type="ECO:0000313" key="1">
    <source>
        <dbReference type="EMBL" id="KAL0907884.1"/>
    </source>
</evidence>
<comment type="caution">
    <text evidence="1">The sequence shown here is derived from an EMBL/GenBank/DDBJ whole genome shotgun (WGS) entry which is preliminary data.</text>
</comment>
<proteinExistence type="predicted"/>
<name>A0ABD0U647_DENTH</name>
<dbReference type="EMBL" id="JANQDX010000017">
    <property type="protein sequence ID" value="KAL0907884.1"/>
    <property type="molecule type" value="Genomic_DNA"/>
</dbReference>